<dbReference type="Proteomes" id="UP001449178">
    <property type="component" value="Chromosome"/>
</dbReference>
<evidence type="ECO:0000313" key="2">
    <source>
        <dbReference type="Proteomes" id="UP001449178"/>
    </source>
</evidence>
<name>A0ABZ3C515_9GAMM</name>
<sequence length="260" mass="30866">MGQIYQPLELHFWEEGREDFLKYAYGNIETHPVGLNFIDIHWKAPQLGAVKIITEFSDFIIPNVLWAGGVDYARMKRGIQDITVSGSLHYDEYTTPEQAYEAYVALVKQINEKGWQQYFKPTFPRIHSEDNLKYALEKGEIIDPTYILSYEVWRDVLDKNFGVGFELYNNEITLSLSIQRRYQDDEKEQYSTRYEFTTFRYLAHNGNKKEGMSEGEFKEVLNSEKTRYDTSRELREIKAKNDGYRINEDYIYPDIWQYAQ</sequence>
<accession>A0ABZ3C515</accession>
<reference evidence="1 2" key="1">
    <citation type="submission" date="2024-03" db="EMBL/GenBank/DDBJ databases">
        <title>Complete Genome Sequence and Annotation of Ignatzschineria larvae DSM 13226.</title>
        <authorList>
            <person name="Cantrell E."/>
            <person name="Burcham Z.M."/>
        </authorList>
    </citation>
    <scope>NUCLEOTIDE SEQUENCE [LARGE SCALE GENOMIC DNA]</scope>
    <source>
        <strain evidence="1 2">DSM 13226</strain>
    </source>
</reference>
<keyword evidence="2" id="KW-1185">Reference proteome</keyword>
<organism evidence="1 2">
    <name type="scientific">Ignatzschineria larvae DSM 13226</name>
    <dbReference type="NCBI Taxonomy" id="1111732"/>
    <lineage>
        <taxon>Bacteria</taxon>
        <taxon>Pseudomonadati</taxon>
        <taxon>Pseudomonadota</taxon>
        <taxon>Gammaproteobacteria</taxon>
        <taxon>Cardiobacteriales</taxon>
        <taxon>Ignatzschineriaceae</taxon>
        <taxon>Ignatzschineria</taxon>
    </lineage>
</organism>
<protein>
    <submittedName>
        <fullName evidence="1">Uncharacterized protein</fullName>
    </submittedName>
</protein>
<gene>
    <name evidence="1" type="ORF">WMO13_04230</name>
</gene>
<proteinExistence type="predicted"/>
<evidence type="ECO:0000313" key="1">
    <source>
        <dbReference type="EMBL" id="WZW88601.1"/>
    </source>
</evidence>
<dbReference type="EMBL" id="CP150637">
    <property type="protein sequence ID" value="WZW88601.1"/>
    <property type="molecule type" value="Genomic_DNA"/>
</dbReference>
<dbReference type="RefSeq" id="WP_026879440.1">
    <property type="nucleotide sequence ID" value="NZ_AZOD01000052.1"/>
</dbReference>